<comment type="caution">
    <text evidence="1">The sequence shown here is derived from an EMBL/GenBank/DDBJ whole genome shotgun (WGS) entry which is preliminary data.</text>
</comment>
<reference evidence="1" key="1">
    <citation type="submission" date="2023-05" db="EMBL/GenBank/DDBJ databases">
        <title>Nepenthes gracilis genome sequencing.</title>
        <authorList>
            <person name="Fukushima K."/>
        </authorList>
    </citation>
    <scope>NUCLEOTIDE SEQUENCE</scope>
    <source>
        <strain evidence="1">SING2019-196</strain>
    </source>
</reference>
<dbReference type="AlphaFoldDB" id="A0AAD3SC16"/>
<keyword evidence="2" id="KW-1185">Reference proteome</keyword>
<evidence type="ECO:0000313" key="1">
    <source>
        <dbReference type="EMBL" id="GMH08493.1"/>
    </source>
</evidence>
<name>A0AAD3SC16_NEPGR</name>
<proteinExistence type="predicted"/>
<dbReference type="EMBL" id="BSYO01000008">
    <property type="protein sequence ID" value="GMH08493.1"/>
    <property type="molecule type" value="Genomic_DNA"/>
</dbReference>
<accession>A0AAD3SC16</accession>
<gene>
    <name evidence="1" type="ORF">Nepgr_010333</name>
</gene>
<evidence type="ECO:0000313" key="2">
    <source>
        <dbReference type="Proteomes" id="UP001279734"/>
    </source>
</evidence>
<sequence length="150" mass="15874">MFSVQASLRCSFISVSFLAYWKSWSSETTLGVYTSGLATSLAIVSVFSRGARFGGDLGGCCGGGGIDGEWIPNHAKDETYVNKLDPPPAGLSSWRRRLNEEKGFAVAIMIDTECSEIHIGDPAGSSSEKAEATDFHSSSALNSLEAEAAL</sequence>
<dbReference type="Proteomes" id="UP001279734">
    <property type="component" value="Unassembled WGS sequence"/>
</dbReference>
<organism evidence="1 2">
    <name type="scientific">Nepenthes gracilis</name>
    <name type="common">Slender pitcher plant</name>
    <dbReference type="NCBI Taxonomy" id="150966"/>
    <lineage>
        <taxon>Eukaryota</taxon>
        <taxon>Viridiplantae</taxon>
        <taxon>Streptophyta</taxon>
        <taxon>Embryophyta</taxon>
        <taxon>Tracheophyta</taxon>
        <taxon>Spermatophyta</taxon>
        <taxon>Magnoliopsida</taxon>
        <taxon>eudicotyledons</taxon>
        <taxon>Gunneridae</taxon>
        <taxon>Pentapetalae</taxon>
        <taxon>Caryophyllales</taxon>
        <taxon>Nepenthaceae</taxon>
        <taxon>Nepenthes</taxon>
    </lineage>
</organism>
<protein>
    <submittedName>
        <fullName evidence="1">Uncharacterized protein</fullName>
    </submittedName>
</protein>